<evidence type="ECO:0000313" key="3">
    <source>
        <dbReference type="Proteomes" id="UP001523216"/>
    </source>
</evidence>
<sequence length="97" mass="10238">MQDTDRARRFGRRKLLKGVGAGALATSAVVFGAPGTANAANYACCSLVFAPSSYSACAGASKKYIWTCRWTSTTGCSCCEKGTSPNYTASAYRCERV</sequence>
<proteinExistence type="predicted"/>
<reference evidence="2 3" key="1">
    <citation type="submission" date="2022-06" db="EMBL/GenBank/DDBJ databases">
        <title>Actinoplanes abujensis sp. nov., isolated from Nigerian arid soil.</title>
        <authorList>
            <person name="Ding P."/>
        </authorList>
    </citation>
    <scope>NUCLEOTIDE SEQUENCE [LARGE SCALE GENOMIC DNA]</scope>
    <source>
        <strain evidence="3">TRM88002</strain>
    </source>
</reference>
<feature type="chain" id="PRO_5047371424" description="Twin-arginine translocation signal domain-containing protein" evidence="1">
    <location>
        <begin position="40"/>
        <end position="97"/>
    </location>
</feature>
<dbReference type="PROSITE" id="PS51318">
    <property type="entry name" value="TAT"/>
    <property type="match status" value="1"/>
</dbReference>
<dbReference type="RefSeq" id="WP_251800679.1">
    <property type="nucleotide sequence ID" value="NZ_JAMQOL010000036.1"/>
</dbReference>
<keyword evidence="1" id="KW-0732">Signal</keyword>
<dbReference type="Proteomes" id="UP001523216">
    <property type="component" value="Unassembled WGS sequence"/>
</dbReference>
<feature type="signal peptide" evidence="1">
    <location>
        <begin position="1"/>
        <end position="39"/>
    </location>
</feature>
<dbReference type="InterPro" id="IPR006311">
    <property type="entry name" value="TAT_signal"/>
</dbReference>
<protein>
    <recommendedName>
        <fullName evidence="4">Twin-arginine translocation signal domain-containing protein</fullName>
    </recommendedName>
</protein>
<comment type="caution">
    <text evidence="2">The sequence shown here is derived from an EMBL/GenBank/DDBJ whole genome shotgun (WGS) entry which is preliminary data.</text>
</comment>
<evidence type="ECO:0008006" key="4">
    <source>
        <dbReference type="Google" id="ProtNLM"/>
    </source>
</evidence>
<organism evidence="2 3">
    <name type="scientific">Paractinoplanes hotanensis</name>
    <dbReference type="NCBI Taxonomy" id="2906497"/>
    <lineage>
        <taxon>Bacteria</taxon>
        <taxon>Bacillati</taxon>
        <taxon>Actinomycetota</taxon>
        <taxon>Actinomycetes</taxon>
        <taxon>Micromonosporales</taxon>
        <taxon>Micromonosporaceae</taxon>
        <taxon>Paractinoplanes</taxon>
    </lineage>
</organism>
<dbReference type="EMBL" id="JAMQOL010000036">
    <property type="protein sequence ID" value="MCM4080892.1"/>
    <property type="molecule type" value="Genomic_DNA"/>
</dbReference>
<keyword evidence="3" id="KW-1185">Reference proteome</keyword>
<gene>
    <name evidence="2" type="ORF">LXN57_25280</name>
</gene>
<evidence type="ECO:0000256" key="1">
    <source>
        <dbReference type="SAM" id="SignalP"/>
    </source>
</evidence>
<name>A0ABT0Y4G0_9ACTN</name>
<evidence type="ECO:0000313" key="2">
    <source>
        <dbReference type="EMBL" id="MCM4080892.1"/>
    </source>
</evidence>
<accession>A0ABT0Y4G0</accession>